<gene>
    <name evidence="1" type="ORF">phytr_12490</name>
</gene>
<dbReference type="Gene3D" id="1.25.40.20">
    <property type="entry name" value="Ankyrin repeat-containing domain"/>
    <property type="match status" value="1"/>
</dbReference>
<evidence type="ECO:0000313" key="2">
    <source>
        <dbReference type="Proteomes" id="UP000241762"/>
    </source>
</evidence>
<dbReference type="SUPFAM" id="SSF48403">
    <property type="entry name" value="Ankyrin repeat"/>
    <property type="match status" value="1"/>
</dbReference>
<dbReference type="InterPro" id="IPR036770">
    <property type="entry name" value="Ankyrin_rpt-contain_sf"/>
</dbReference>
<protein>
    <recommendedName>
        <fullName evidence="3">Ankyrin repeat protein</fullName>
    </recommendedName>
</protein>
<accession>A0A2P1PA83</accession>
<evidence type="ECO:0008006" key="3">
    <source>
        <dbReference type="Google" id="ProtNLM"/>
    </source>
</evidence>
<name>A0A2P1PA83_9RICK</name>
<reference evidence="1 2" key="1">
    <citation type="submission" date="2018-03" db="EMBL/GenBank/DDBJ databases">
        <title>A gene transfer event suggests a long-term partnership between eustigmatophyte algae and a novel lineage of endosymbiotic bacteria.</title>
        <authorList>
            <person name="Yurchenko T."/>
            <person name="Sevcikova T."/>
            <person name="Pribyl P."/>
            <person name="El Karkouri K."/>
            <person name="Klimes V."/>
            <person name="Amaral R."/>
            <person name="Zbrankova V."/>
            <person name="Kim E."/>
            <person name="Raoult D."/>
            <person name="Santos L.M.A."/>
            <person name="Elias M."/>
        </authorList>
    </citation>
    <scope>NUCLEOTIDE SEQUENCE [LARGE SCALE GENOMIC DNA]</scope>
    <source>
        <strain evidence="1">CCALA 838</strain>
    </source>
</reference>
<sequence length="439" mass="50769">MTREEQKALLEAIRAGNLETVRELLHNTKPLEGECIINDVIVDVTTQRPSTLIHEALSQIEILKTLLFYHAKPDISITETSELPHLEQKISTNTPPLSQAIINMALRNQNNYAVFALIEAGVDVNLEWKEYRFNSNDGSLLAFAHHTPLYNAMKLAAQDINPRVQEKFIPVVYRLLEAGADPGIRARFIPDVPFDMFDNTFHLALMSKKPELIDAMYSIWSKKNSLTSLHNIIILTLYLSVSENEINKTLTQQYQRDDWWIDDLKQKTQEHVGKFREEIYKIEDIGQKIFKNYIKIPYKFDKPLDMIKKYYPNNLDALPKEIFQNNHDTLASIIRIYSEKYTQSFPNKVLGLLEKIWTYVIDYLPFLNKDDKTDSLEPNIKGDLKANIISFLPLEEQWDAIMLSKKGLEDPWLPPKELEIPKQKITGLSAEFAEMCTIS</sequence>
<keyword evidence="2" id="KW-1185">Reference proteome</keyword>
<organism evidence="1 2">
    <name type="scientific">Candidatus Phycorickettsia trachydisci</name>
    <dbReference type="NCBI Taxonomy" id="2115978"/>
    <lineage>
        <taxon>Bacteria</taxon>
        <taxon>Pseudomonadati</taxon>
        <taxon>Pseudomonadota</taxon>
        <taxon>Alphaproteobacteria</taxon>
        <taxon>Rickettsiales</taxon>
        <taxon>Rickettsiaceae</taxon>
        <taxon>Candidatus Phycorickettsia</taxon>
    </lineage>
</organism>
<dbReference type="Proteomes" id="UP000241762">
    <property type="component" value="Chromosome"/>
</dbReference>
<dbReference type="RefSeq" id="WP_106874986.1">
    <property type="nucleotide sequence ID" value="NZ_CP027845.1"/>
</dbReference>
<dbReference type="AlphaFoldDB" id="A0A2P1PA83"/>
<dbReference type="KEGG" id="ptc:phytr_12490"/>
<evidence type="ECO:0000313" key="1">
    <source>
        <dbReference type="EMBL" id="AVP88173.1"/>
    </source>
</evidence>
<dbReference type="EMBL" id="CP027845">
    <property type="protein sequence ID" value="AVP88173.1"/>
    <property type="molecule type" value="Genomic_DNA"/>
</dbReference>
<proteinExistence type="predicted"/>